<name>A0A9P6BVV6_9AGAR</name>
<accession>A0A9P6BVV6</accession>
<proteinExistence type="predicted"/>
<dbReference type="EMBL" id="MU151678">
    <property type="protein sequence ID" value="KAF9442221.1"/>
    <property type="molecule type" value="Genomic_DNA"/>
</dbReference>
<feature type="domain" description="Nephrocystin 3-like N-terminal" evidence="2">
    <location>
        <begin position="26"/>
        <end position="187"/>
    </location>
</feature>
<dbReference type="Proteomes" id="UP000807342">
    <property type="component" value="Unassembled WGS sequence"/>
</dbReference>
<dbReference type="InterPro" id="IPR027417">
    <property type="entry name" value="P-loop_NTPase"/>
</dbReference>
<dbReference type="OrthoDB" id="7464126at2759"/>
<dbReference type="PANTHER" id="PTHR10039:SF14">
    <property type="entry name" value="NACHT DOMAIN-CONTAINING PROTEIN"/>
    <property type="match status" value="1"/>
</dbReference>
<evidence type="ECO:0000259" key="2">
    <source>
        <dbReference type="Pfam" id="PF24883"/>
    </source>
</evidence>
<dbReference type="AlphaFoldDB" id="A0A9P6BVV6"/>
<dbReference type="Pfam" id="PF24883">
    <property type="entry name" value="NPHP3_N"/>
    <property type="match status" value="1"/>
</dbReference>
<evidence type="ECO:0000313" key="3">
    <source>
        <dbReference type="EMBL" id="KAF9442221.1"/>
    </source>
</evidence>
<protein>
    <recommendedName>
        <fullName evidence="2">Nephrocystin 3-like N-terminal domain-containing protein</fullName>
    </recommendedName>
</protein>
<dbReference type="SUPFAM" id="SSF52540">
    <property type="entry name" value="P-loop containing nucleoside triphosphate hydrolases"/>
    <property type="match status" value="1"/>
</dbReference>
<dbReference type="InterPro" id="IPR056884">
    <property type="entry name" value="NPHP3-like_N"/>
</dbReference>
<evidence type="ECO:0000313" key="4">
    <source>
        <dbReference type="Proteomes" id="UP000807342"/>
    </source>
</evidence>
<comment type="caution">
    <text evidence="3">The sequence shown here is derived from an EMBL/GenBank/DDBJ whole genome shotgun (WGS) entry which is preliminary data.</text>
</comment>
<reference evidence="3" key="1">
    <citation type="submission" date="2020-11" db="EMBL/GenBank/DDBJ databases">
        <authorList>
            <consortium name="DOE Joint Genome Institute"/>
            <person name="Ahrendt S."/>
            <person name="Riley R."/>
            <person name="Andreopoulos W."/>
            <person name="Labutti K."/>
            <person name="Pangilinan J."/>
            <person name="Ruiz-Duenas F.J."/>
            <person name="Barrasa J.M."/>
            <person name="Sanchez-Garcia M."/>
            <person name="Camarero S."/>
            <person name="Miyauchi S."/>
            <person name="Serrano A."/>
            <person name="Linde D."/>
            <person name="Babiker R."/>
            <person name="Drula E."/>
            <person name="Ayuso-Fernandez I."/>
            <person name="Pacheco R."/>
            <person name="Padilla G."/>
            <person name="Ferreira P."/>
            <person name="Barriuso J."/>
            <person name="Kellner H."/>
            <person name="Castanera R."/>
            <person name="Alfaro M."/>
            <person name="Ramirez L."/>
            <person name="Pisabarro A.G."/>
            <person name="Kuo A."/>
            <person name="Tritt A."/>
            <person name="Lipzen A."/>
            <person name="He G."/>
            <person name="Yan M."/>
            <person name="Ng V."/>
            <person name="Cullen D."/>
            <person name="Martin F."/>
            <person name="Rosso M.-N."/>
            <person name="Henrissat B."/>
            <person name="Hibbett D."/>
            <person name="Martinez A.T."/>
            <person name="Grigoriev I.V."/>
        </authorList>
    </citation>
    <scope>NUCLEOTIDE SEQUENCE</scope>
    <source>
        <strain evidence="3">MF-IS2</strain>
    </source>
</reference>
<evidence type="ECO:0000256" key="1">
    <source>
        <dbReference type="ARBA" id="ARBA00022737"/>
    </source>
</evidence>
<keyword evidence="4" id="KW-1185">Reference proteome</keyword>
<sequence length="668" mass="76863">MHDSSARAYPPRCHPGTRKRLRSHISRWGVGKGSNRRMLWVLGPAAVGKSAVAQATAEEFDEIERFGASFFFSRPNHISDPDWVIPTLVYQLATKHRQYKHIITQRLVDDPLILEKNRQVQFRKLMIEPFRILMTEYPDTVREPLLIILDGLDECEDKEAQVEFIDLISTHVRQVDKFPLRWMICSRLEWHLQTALSNSDFEVVCERQELKVHHPEAQADVRRLLRAGFDKIREKYKDRLPNKWPDKHYLFQIAVAASGHLGFASFILRFVGDDQYSDPDSQLNVCIKFLSGGGTIGAMNPLHALDLLYRQILSGVPANTLPTTMRILGFFLFHHFNRFSADDGAKFLNVDRITFRRSLQNLHSVMYVPPAEESDETPPHIYHASFSDFLKDPSRSGKFCLDRQAADYDFTLQCLYWIENHGVQVTTTFPVFVIGPGAPSWFTRSLVEFSAENAWRSCCGLSDDIISRLEGFDFGCMTSTLIGTDSGSGYADFAEFIKWLYSLGSIRNKSLITVIPENVQEPGFTSEWMQALELGTRMNSSSEPFPWMRVEYGAHSPDEYITSFIPDIDVRAIELPFTLRFRLGKATHVYISLQVYSCFRKEPEWEEFFQQDIRPELTAVNLEDAYGPDCVREYRRQRKTGERPLWLREASLELGGQLDTLGLGRLTW</sequence>
<dbReference type="PANTHER" id="PTHR10039">
    <property type="entry name" value="AMELOGENIN"/>
    <property type="match status" value="1"/>
</dbReference>
<keyword evidence="1" id="KW-0677">Repeat</keyword>
<dbReference type="Gene3D" id="3.40.50.300">
    <property type="entry name" value="P-loop containing nucleotide triphosphate hydrolases"/>
    <property type="match status" value="1"/>
</dbReference>
<organism evidence="3 4">
    <name type="scientific">Macrolepiota fuliginosa MF-IS2</name>
    <dbReference type="NCBI Taxonomy" id="1400762"/>
    <lineage>
        <taxon>Eukaryota</taxon>
        <taxon>Fungi</taxon>
        <taxon>Dikarya</taxon>
        <taxon>Basidiomycota</taxon>
        <taxon>Agaricomycotina</taxon>
        <taxon>Agaricomycetes</taxon>
        <taxon>Agaricomycetidae</taxon>
        <taxon>Agaricales</taxon>
        <taxon>Agaricineae</taxon>
        <taxon>Agaricaceae</taxon>
        <taxon>Macrolepiota</taxon>
    </lineage>
</organism>
<gene>
    <name evidence="3" type="ORF">P691DRAFT_501420</name>
</gene>